<dbReference type="InterPro" id="IPR019080">
    <property type="entry name" value="YqaJ_viral_recombinase"/>
</dbReference>
<gene>
    <name evidence="2" type="ORF">ACEWY4_005627</name>
</gene>
<dbReference type="Proteomes" id="UP001591681">
    <property type="component" value="Unassembled WGS sequence"/>
</dbReference>
<dbReference type="InterPro" id="IPR051703">
    <property type="entry name" value="NF-kappa-B_Signaling_Reg"/>
</dbReference>
<sequence length="491" mass="56053">MEVSKQTTRRLRRRLCEHCDKELSHTQYLKHKKCFFKNGVWERKSKMGMSRDHRGGGGGSFGQSMFTCLEDNSSSDEQMIRAFSDPSNSHTVQEEDTVTSCLRELSHQFTQLTASVNQQLGEVNRKLLSMEERMAALEAKVNCDSSVETITGRAHRVEVGFRSSLCKAMVGPLLDPTLFRLDEIYRDFSPEDRPLITTIGIRPDAPLVECEFGMVQKGSVLSYHRPLFPSGQVNLIPHAPPMPVLPLDGHHLEPPSCAFVCSAEELFHLKSMEISLYAAHKLEEATRKQSSPVEQCLFKKPRLSAARFGMVCLSRGQSKLEDFAKETVRSALHMTHSKRSKMESGADAEYCRLMNVNYTSCGLVIHPDAPWLYALPDGIIFDPTEHPQFGLTVMKCLSAKSHVECTYLEVDSGLVQLKKTHQYYWQVQGQLLITGMQWCDFVVFAQDDFFVQRIYVDAAVQREMREKIDYFYFYVYMPKYLELSCLEKEQS</sequence>
<dbReference type="Gene3D" id="3.90.320.10">
    <property type="match status" value="1"/>
</dbReference>
<comment type="caution">
    <text evidence="2">The sequence shown here is derived from an EMBL/GenBank/DDBJ whole genome shotgun (WGS) entry which is preliminary data.</text>
</comment>
<name>A0ABD1KJ44_9TELE</name>
<protein>
    <recommendedName>
        <fullName evidence="1">YqaJ viral recombinase domain-containing protein</fullName>
    </recommendedName>
</protein>
<dbReference type="GO" id="GO:0006281">
    <property type="term" value="P:DNA repair"/>
    <property type="evidence" value="ECO:0007669"/>
    <property type="project" value="UniProtKB-ARBA"/>
</dbReference>
<dbReference type="InterPro" id="IPR011335">
    <property type="entry name" value="Restrct_endonuc-II-like"/>
</dbReference>
<dbReference type="InterPro" id="IPR011604">
    <property type="entry name" value="PDDEXK-like_dom_sf"/>
</dbReference>
<keyword evidence="3" id="KW-1185">Reference proteome</keyword>
<reference evidence="2 3" key="1">
    <citation type="submission" date="2024-09" db="EMBL/GenBank/DDBJ databases">
        <title>A chromosome-level genome assembly of Gray's grenadier anchovy, Coilia grayii.</title>
        <authorList>
            <person name="Fu Z."/>
        </authorList>
    </citation>
    <scope>NUCLEOTIDE SEQUENCE [LARGE SCALE GENOMIC DNA]</scope>
    <source>
        <strain evidence="2">G4</strain>
        <tissue evidence="2">Muscle</tissue>
    </source>
</reference>
<dbReference type="PANTHER" id="PTHR46609:SF7">
    <property type="match status" value="1"/>
</dbReference>
<evidence type="ECO:0000313" key="2">
    <source>
        <dbReference type="EMBL" id="KAL2099147.1"/>
    </source>
</evidence>
<feature type="domain" description="YqaJ viral recombinase" evidence="1">
    <location>
        <begin position="340"/>
        <end position="437"/>
    </location>
</feature>
<dbReference type="AlphaFoldDB" id="A0ABD1KJ44"/>
<evidence type="ECO:0000313" key="3">
    <source>
        <dbReference type="Proteomes" id="UP001591681"/>
    </source>
</evidence>
<dbReference type="EMBL" id="JBHFQA010000005">
    <property type="protein sequence ID" value="KAL2099147.1"/>
    <property type="molecule type" value="Genomic_DNA"/>
</dbReference>
<dbReference type="SUPFAM" id="SSF52980">
    <property type="entry name" value="Restriction endonuclease-like"/>
    <property type="match status" value="1"/>
</dbReference>
<dbReference type="PANTHER" id="PTHR46609">
    <property type="entry name" value="EXONUCLEASE, PHAGE-TYPE/RECB, C-TERMINAL DOMAIN-CONTAINING PROTEIN"/>
    <property type="match status" value="1"/>
</dbReference>
<accession>A0ABD1KJ44</accession>
<evidence type="ECO:0000259" key="1">
    <source>
        <dbReference type="Pfam" id="PF09588"/>
    </source>
</evidence>
<dbReference type="CDD" id="cd22343">
    <property type="entry name" value="PDDEXK_lambda_exonuclease-like"/>
    <property type="match status" value="1"/>
</dbReference>
<proteinExistence type="predicted"/>
<dbReference type="Pfam" id="PF09588">
    <property type="entry name" value="YqaJ"/>
    <property type="match status" value="1"/>
</dbReference>
<organism evidence="2 3">
    <name type="scientific">Coilia grayii</name>
    <name type="common">Gray's grenadier anchovy</name>
    <dbReference type="NCBI Taxonomy" id="363190"/>
    <lineage>
        <taxon>Eukaryota</taxon>
        <taxon>Metazoa</taxon>
        <taxon>Chordata</taxon>
        <taxon>Craniata</taxon>
        <taxon>Vertebrata</taxon>
        <taxon>Euteleostomi</taxon>
        <taxon>Actinopterygii</taxon>
        <taxon>Neopterygii</taxon>
        <taxon>Teleostei</taxon>
        <taxon>Clupei</taxon>
        <taxon>Clupeiformes</taxon>
        <taxon>Clupeoidei</taxon>
        <taxon>Engraulidae</taxon>
        <taxon>Coilinae</taxon>
        <taxon>Coilia</taxon>
    </lineage>
</organism>